<dbReference type="KEGG" id="vg:80020270"/>
<dbReference type="EMBL" id="OP751148">
    <property type="protein sequence ID" value="WAB08857.1"/>
    <property type="molecule type" value="Genomic_DNA"/>
</dbReference>
<keyword evidence="2" id="KW-1185">Reference proteome</keyword>
<evidence type="ECO:0000313" key="1">
    <source>
        <dbReference type="EMBL" id="WAB08857.1"/>
    </source>
</evidence>
<protein>
    <submittedName>
        <fullName evidence="1">DNA binding protein</fullName>
    </submittedName>
</protein>
<proteinExistence type="predicted"/>
<gene>
    <name evidence="1" type="primary">78</name>
    <name evidence="1" type="ORF">SEA_SUCCESS_78</name>
</gene>
<accession>A0A9E8M5Z3</accession>
<name>A0A9E8M5Z3_9CAUD</name>
<dbReference type="Proteomes" id="UP001163413">
    <property type="component" value="Segment"/>
</dbReference>
<reference evidence="1" key="1">
    <citation type="submission" date="2022-10" db="EMBL/GenBank/DDBJ databases">
        <authorList>
            <person name="Roth M.A."/>
            <person name="Wohlstadter N.E."/>
            <person name="Arguedas X."/>
            <person name="Leighton H.R."/>
            <person name="Msuya J.A."/>
            <person name="Pravda N."/>
            <person name="Shaffer C.D."/>
            <person name="Weston-Hafer K.A."/>
            <person name="Russell D.A."/>
            <person name="Jacobs-Sera D."/>
            <person name="Hatfull G.F."/>
        </authorList>
    </citation>
    <scope>NUCLEOTIDE SEQUENCE</scope>
</reference>
<dbReference type="GeneID" id="80020270"/>
<evidence type="ECO:0000313" key="2">
    <source>
        <dbReference type="Proteomes" id="UP001163413"/>
    </source>
</evidence>
<organism evidence="1 2">
    <name type="scientific">Streptomyces phage Success</name>
    <dbReference type="NCBI Taxonomy" id="2999013"/>
    <lineage>
        <taxon>Viruses</taxon>
        <taxon>Duplodnaviria</taxon>
        <taxon>Heunggongvirae</taxon>
        <taxon>Uroviricota</taxon>
        <taxon>Caudoviricetes</taxon>
        <taxon>Successvirus</taxon>
        <taxon>Successvirus success</taxon>
    </lineage>
</organism>
<sequence length="74" mass="8710">MKQPEFRPGDRVSHFREPGNVGKVICLEKRGVWPFRRWVYWVSWRAGYAPVPLAWGLWPVHRTDAQQIAHQEAA</sequence>
<dbReference type="RefSeq" id="YP_010755602.1">
    <property type="nucleotide sequence ID" value="NC_073472.1"/>
</dbReference>